<feature type="region of interest" description="Disordered" evidence="10">
    <location>
        <begin position="174"/>
        <end position="538"/>
    </location>
</feature>
<keyword evidence="4" id="KW-0132">Cell division</keyword>
<dbReference type="GO" id="GO:0045132">
    <property type="term" value="P:meiotic chromosome segregation"/>
    <property type="evidence" value="ECO:0007669"/>
    <property type="project" value="InterPro"/>
</dbReference>
<protein>
    <recommendedName>
        <fullName evidence="15">Shugoshin</fullName>
    </recommendedName>
</protein>
<dbReference type="OrthoDB" id="5394106at2759"/>
<feature type="compositionally biased region" description="Polar residues" evidence="10">
    <location>
        <begin position="353"/>
        <end position="371"/>
    </location>
</feature>
<feature type="compositionally biased region" description="Basic residues" evidence="10">
    <location>
        <begin position="106"/>
        <end position="118"/>
    </location>
</feature>
<evidence type="ECO:0000256" key="5">
    <source>
        <dbReference type="ARBA" id="ARBA00022829"/>
    </source>
</evidence>
<dbReference type="Pfam" id="PF07558">
    <property type="entry name" value="Shugoshin_N"/>
    <property type="match status" value="1"/>
</dbReference>
<evidence type="ECO:0000313" key="13">
    <source>
        <dbReference type="EMBL" id="OIW27511.1"/>
    </source>
</evidence>
<name>A0A1J7IIG6_9PEZI</name>
<feature type="domain" description="Shugoshin C-terminal" evidence="11">
    <location>
        <begin position="464"/>
        <end position="487"/>
    </location>
</feature>
<evidence type="ECO:0000256" key="4">
    <source>
        <dbReference type="ARBA" id="ARBA00022618"/>
    </source>
</evidence>
<feature type="compositionally biased region" description="Pro residues" evidence="10">
    <location>
        <begin position="408"/>
        <end position="418"/>
    </location>
</feature>
<accession>A0A1J7IIG6</accession>
<gene>
    <name evidence="13" type="ORF">CONLIGDRAFT_435090</name>
</gene>
<keyword evidence="6 9" id="KW-0175">Coiled coil</keyword>
<feature type="domain" description="Shugoshin N-terminal coiled-coil" evidence="12">
    <location>
        <begin position="17"/>
        <end position="61"/>
    </location>
</feature>
<dbReference type="InterPro" id="IPR011515">
    <property type="entry name" value="Shugoshin_C"/>
</dbReference>
<evidence type="ECO:0000256" key="2">
    <source>
        <dbReference type="ARBA" id="ARBA00010845"/>
    </source>
</evidence>
<sequence>MARLNEPAMSTDSLETLRRKFLRQNREIARINSNQSQRIRELENDCARMLSENLELRSQVLHLENEIETGNTHRIADHALEVKAKLEAQLSIFSSLLEGLGTEPPRKRHSPSSRRVAKAKLSPSLASPARRLRIARDAEAMALQEGRLPAIPEYKPYPRESRATLNSEEIRALRGDPEPEDTTDSPDLGPPPVSRFVEDDPVKVDSPSPKPVPANLKSNNKEESAIPESGTSTPVVEPTRNATASRTAKEQRESVQTELDKAANSGTPAPAPQPLRAGAKRKFGGEENDGFRILKQTDKQSKESGATEKPRPVQDLQKRRSIKDISSGKREARDRTAAPDVPLLNPRKALAAKSTNDSPQKLSKAVGTNDSKPPKKPNDLGGDKAKQPPISAADKPNSRPPKKSPPLVQIPPSQPAPSAPTSTAIICEPETPIPEADLITPNTPDHRAAPATRDTPPPGMGDASRPSRRARPAISYAEPNLRDKMRRPTKELFDAVAGEGKFQGRNSMAPPGTAQKPSDDTGSAVRPSSSSKGKEILRIGEGMTAADLAVAKEASRRASILSPTPGASKDVGQKEVEEEQLPSSITTQRRNRGSSMGLSSMHDLVAGTTSTAPISFADKPQETVQAGDDGDVYDFESTSPVSKEKTDQAKPITVPPQARRSRASSSFQENGGGSLTSDAAPGIRYGGRGKRASMAAALTKLSMLELEDTEESSLEGEAVAKDRISRRRSMML</sequence>
<evidence type="ECO:0000259" key="11">
    <source>
        <dbReference type="Pfam" id="PF07557"/>
    </source>
</evidence>
<evidence type="ECO:0000256" key="9">
    <source>
        <dbReference type="SAM" id="Coils"/>
    </source>
</evidence>
<dbReference type="GO" id="GO:0051301">
    <property type="term" value="P:cell division"/>
    <property type="evidence" value="ECO:0007669"/>
    <property type="project" value="UniProtKB-KW"/>
</dbReference>
<evidence type="ECO:0000313" key="14">
    <source>
        <dbReference type="Proteomes" id="UP000182658"/>
    </source>
</evidence>
<feature type="compositionally biased region" description="Polar residues" evidence="10">
    <location>
        <begin position="229"/>
        <end position="246"/>
    </location>
</feature>
<dbReference type="STRING" id="1408157.A0A1J7IIG6"/>
<evidence type="ECO:0000259" key="12">
    <source>
        <dbReference type="Pfam" id="PF07558"/>
    </source>
</evidence>
<evidence type="ECO:0000256" key="6">
    <source>
        <dbReference type="ARBA" id="ARBA00023054"/>
    </source>
</evidence>
<evidence type="ECO:0000256" key="10">
    <source>
        <dbReference type="SAM" id="MobiDB-lite"/>
    </source>
</evidence>
<organism evidence="13 14">
    <name type="scientific">Coniochaeta ligniaria NRRL 30616</name>
    <dbReference type="NCBI Taxonomy" id="1408157"/>
    <lineage>
        <taxon>Eukaryota</taxon>
        <taxon>Fungi</taxon>
        <taxon>Dikarya</taxon>
        <taxon>Ascomycota</taxon>
        <taxon>Pezizomycotina</taxon>
        <taxon>Sordariomycetes</taxon>
        <taxon>Sordariomycetidae</taxon>
        <taxon>Coniochaetales</taxon>
        <taxon>Coniochaetaceae</taxon>
        <taxon>Coniochaeta</taxon>
    </lineage>
</organism>
<dbReference type="GO" id="GO:0005634">
    <property type="term" value="C:nucleus"/>
    <property type="evidence" value="ECO:0007669"/>
    <property type="project" value="InterPro"/>
</dbReference>
<feature type="compositionally biased region" description="Basic and acidic residues" evidence="10">
    <location>
        <begin position="247"/>
        <end position="261"/>
    </location>
</feature>
<keyword evidence="8" id="KW-0137">Centromere</keyword>
<evidence type="ECO:0008006" key="15">
    <source>
        <dbReference type="Google" id="ProtNLM"/>
    </source>
</evidence>
<feature type="region of interest" description="Disordered" evidence="10">
    <location>
        <begin position="99"/>
        <end position="130"/>
    </location>
</feature>
<keyword evidence="3" id="KW-0158">Chromosome</keyword>
<keyword evidence="5" id="KW-0159">Chromosome partition</keyword>
<reference evidence="13 14" key="1">
    <citation type="submission" date="2016-10" db="EMBL/GenBank/DDBJ databases">
        <title>Draft genome sequence of Coniochaeta ligniaria NRRL30616, a lignocellulolytic fungus for bioabatement of inhibitors in plant biomass hydrolysates.</title>
        <authorList>
            <consortium name="DOE Joint Genome Institute"/>
            <person name="Jimenez D.J."/>
            <person name="Hector R.E."/>
            <person name="Riley R."/>
            <person name="Sun H."/>
            <person name="Grigoriev I.V."/>
            <person name="Van Elsas J.D."/>
            <person name="Nichols N.N."/>
        </authorList>
    </citation>
    <scope>NUCLEOTIDE SEQUENCE [LARGE SCALE GENOMIC DNA]</scope>
    <source>
        <strain evidence="13 14">NRRL 30616</strain>
    </source>
</reference>
<dbReference type="InParanoid" id="A0A1J7IIG6"/>
<keyword evidence="7" id="KW-0131">Cell cycle</keyword>
<feature type="compositionally biased region" description="Basic and acidic residues" evidence="10">
    <location>
        <begin position="480"/>
        <end position="493"/>
    </location>
</feature>
<dbReference type="Pfam" id="PF07557">
    <property type="entry name" value="Shugoshin_C"/>
    <property type="match status" value="1"/>
</dbReference>
<feature type="coiled-coil region" evidence="9">
    <location>
        <begin position="14"/>
        <end position="59"/>
    </location>
</feature>
<dbReference type="InterPro" id="IPR011516">
    <property type="entry name" value="Shugoshin_N"/>
</dbReference>
<evidence type="ECO:0000256" key="3">
    <source>
        <dbReference type="ARBA" id="ARBA00022454"/>
    </source>
</evidence>
<evidence type="ECO:0000256" key="8">
    <source>
        <dbReference type="ARBA" id="ARBA00023328"/>
    </source>
</evidence>
<dbReference type="AlphaFoldDB" id="A0A1J7IIG6"/>
<dbReference type="GO" id="GO:0000779">
    <property type="term" value="C:condensed chromosome, centromeric region"/>
    <property type="evidence" value="ECO:0007669"/>
    <property type="project" value="UniProtKB-ARBA"/>
</dbReference>
<feature type="region of interest" description="Disordered" evidence="10">
    <location>
        <begin position="553"/>
        <end position="689"/>
    </location>
</feature>
<dbReference type="EMBL" id="KV875099">
    <property type="protein sequence ID" value="OIW27511.1"/>
    <property type="molecule type" value="Genomic_DNA"/>
</dbReference>
<feature type="compositionally biased region" description="Basic and acidic residues" evidence="10">
    <location>
        <begin position="283"/>
        <end position="337"/>
    </location>
</feature>
<evidence type="ECO:0000256" key="7">
    <source>
        <dbReference type="ARBA" id="ARBA00023306"/>
    </source>
</evidence>
<comment type="similarity">
    <text evidence="2">Belongs to the shugoshin family.</text>
</comment>
<feature type="compositionally biased region" description="Basic and acidic residues" evidence="10">
    <location>
        <begin position="372"/>
        <end position="386"/>
    </location>
</feature>
<dbReference type="Proteomes" id="UP000182658">
    <property type="component" value="Unassembled WGS sequence"/>
</dbReference>
<comment type="subcellular location">
    <subcellularLocation>
        <location evidence="1">Chromosome</location>
        <location evidence="1">Centromere</location>
    </subcellularLocation>
</comment>
<keyword evidence="14" id="KW-1185">Reference proteome</keyword>
<feature type="region of interest" description="Disordered" evidence="10">
    <location>
        <begin position="706"/>
        <end position="732"/>
    </location>
</feature>
<proteinExistence type="inferred from homology"/>
<feature type="compositionally biased region" description="Polar residues" evidence="10">
    <location>
        <begin position="581"/>
        <end position="598"/>
    </location>
</feature>
<evidence type="ECO:0000256" key="1">
    <source>
        <dbReference type="ARBA" id="ARBA00004584"/>
    </source>
</evidence>